<dbReference type="Proteomes" id="UP000000496">
    <property type="component" value="Chromosome gsn.131"/>
</dbReference>
<keyword evidence="8 14" id="KW-0067">ATP-binding</keyword>
<evidence type="ECO:0000313" key="19">
    <source>
        <dbReference type="Proteomes" id="UP000000496"/>
    </source>
</evidence>
<accession>F8L9Q6</accession>
<evidence type="ECO:0000259" key="17">
    <source>
        <dbReference type="Pfam" id="PF08245"/>
    </source>
</evidence>
<protein>
    <recommendedName>
        <fullName evidence="3 14">UDP-N-acetylmuramate--L-alanine ligase</fullName>
        <ecNumber evidence="3 14">6.3.2.8</ecNumber>
    </recommendedName>
    <alternativeName>
        <fullName evidence="14">UDP-N-acetylmuramoyl-L-alanine synthetase</fullName>
    </alternativeName>
</protein>
<evidence type="ECO:0000256" key="12">
    <source>
        <dbReference type="ARBA" id="ARBA00023316"/>
    </source>
</evidence>
<keyword evidence="7 14" id="KW-0547">Nucleotide-binding</keyword>
<proteinExistence type="inferred from homology"/>
<keyword evidence="5 14" id="KW-0436">Ligase</keyword>
<evidence type="ECO:0000259" key="16">
    <source>
        <dbReference type="Pfam" id="PF02875"/>
    </source>
</evidence>
<dbReference type="NCBIfam" id="TIGR01082">
    <property type="entry name" value="murC"/>
    <property type="match status" value="1"/>
</dbReference>
<dbReference type="InterPro" id="IPR013221">
    <property type="entry name" value="Mur_ligase_cen"/>
</dbReference>
<evidence type="ECO:0000256" key="14">
    <source>
        <dbReference type="HAMAP-Rule" id="MF_00046"/>
    </source>
</evidence>
<dbReference type="PANTHER" id="PTHR43445">
    <property type="entry name" value="UDP-N-ACETYLMURAMATE--L-ALANINE LIGASE-RELATED"/>
    <property type="match status" value="1"/>
</dbReference>
<evidence type="ECO:0000313" key="18">
    <source>
        <dbReference type="EMBL" id="CCB89597.1"/>
    </source>
</evidence>
<evidence type="ECO:0000256" key="8">
    <source>
        <dbReference type="ARBA" id="ARBA00022840"/>
    </source>
</evidence>
<dbReference type="GO" id="GO:0071555">
    <property type="term" value="P:cell wall organization"/>
    <property type="evidence" value="ECO:0007669"/>
    <property type="project" value="UniProtKB-KW"/>
</dbReference>
<evidence type="ECO:0000256" key="10">
    <source>
        <dbReference type="ARBA" id="ARBA00022984"/>
    </source>
</evidence>
<dbReference type="Pfam" id="PF02875">
    <property type="entry name" value="Mur_ligase_C"/>
    <property type="match status" value="1"/>
</dbReference>
<keyword evidence="4 14" id="KW-0963">Cytoplasm</keyword>
<comment type="pathway">
    <text evidence="2 14">Cell wall biogenesis; peptidoglycan biosynthesis.</text>
</comment>
<dbReference type="SUPFAM" id="SSF51984">
    <property type="entry name" value="MurCD N-terminal domain"/>
    <property type="match status" value="1"/>
</dbReference>
<dbReference type="Gene3D" id="3.40.50.720">
    <property type="entry name" value="NAD(P)-binding Rossmann-like Domain"/>
    <property type="match status" value="1"/>
</dbReference>
<evidence type="ECO:0000256" key="2">
    <source>
        <dbReference type="ARBA" id="ARBA00004752"/>
    </source>
</evidence>
<dbReference type="Gene3D" id="3.90.190.20">
    <property type="entry name" value="Mur ligase, C-terminal domain"/>
    <property type="match status" value="1"/>
</dbReference>
<dbReference type="Pfam" id="PF08245">
    <property type="entry name" value="Mur_ligase_M"/>
    <property type="match status" value="1"/>
</dbReference>
<sequence>MNTKTHFLGIGGIGMSALAHILLEKGEKVSGSDQSQTPVLRALEDKGAVISDEIDPQSQVVFSSAIKKGHPLLEQAKKLGCPLYHRSQFLEKLMAEQTPLLISGTHGKTSTSGLLTWVFLTAGLSPSYAVGGILKNTEQNGGYGKSKWFIAEADESDGSFLNYRGEAAILTNLEVEHLDFWENEEKLIEGFRQFATQVKTVIWCRDDPLLTSLDLGGISYGLSNKAAWQLQSVCQEGMQLCFAIAHEEKRYENIVLPQVGRHQALNACAVWALAMTYGVSEDVLRKAFQTFKGVKRRLEKKGESKGIVVYDDYAHHPTEVKALLTSLKQAIGMRRLVAIFQPHRYTRTRDCMQEFTTAFEAADEVHITDIYSAGETPIEGITGEKLSQQISGSIYWKTFPTFQEGDVVVTIGAGDITYLGPKILESLT</sequence>
<dbReference type="RefSeq" id="WP_013944063.1">
    <property type="nucleotide sequence ID" value="NC_015713.1"/>
</dbReference>
<dbReference type="OrthoDB" id="9804126at2"/>
<dbReference type="GO" id="GO:0008763">
    <property type="term" value="F:UDP-N-acetylmuramate-L-alanine ligase activity"/>
    <property type="evidence" value="ECO:0007669"/>
    <property type="project" value="UniProtKB-UniRule"/>
</dbReference>
<reference evidence="18 19" key="1">
    <citation type="journal article" date="2011" name="Mol. Biol. Evol.">
        <title>Unity in variety--the pan-genome of the Chlamydiae.</title>
        <authorList>
            <person name="Collingro A."/>
            <person name="Tischler P."/>
            <person name="Weinmaier T."/>
            <person name="Penz T."/>
            <person name="Heinz E."/>
            <person name="Brunham R.C."/>
            <person name="Read T.D."/>
            <person name="Bavoil P.M."/>
            <person name="Sachse K."/>
            <person name="Kahane S."/>
            <person name="Friedman M.G."/>
            <person name="Rattei T."/>
            <person name="Myers G.S."/>
            <person name="Horn M."/>
        </authorList>
    </citation>
    <scope>NUCLEOTIDE SEQUENCE [LARGE SCALE GENOMIC DNA]</scope>
    <source>
        <strain evidence="19">ATCC VR-1471 / Z</strain>
    </source>
</reference>
<comment type="similarity">
    <text evidence="14">Belongs to the MurCDEF family.</text>
</comment>
<organism evidence="18 19">
    <name type="scientific">Simkania negevensis (strain ATCC VR-1471 / DSM 27360 / Z)</name>
    <dbReference type="NCBI Taxonomy" id="331113"/>
    <lineage>
        <taxon>Bacteria</taxon>
        <taxon>Pseudomonadati</taxon>
        <taxon>Chlamydiota</taxon>
        <taxon>Chlamydiia</taxon>
        <taxon>Parachlamydiales</taxon>
        <taxon>Simkaniaceae</taxon>
        <taxon>Simkania</taxon>
    </lineage>
</organism>
<evidence type="ECO:0000256" key="13">
    <source>
        <dbReference type="ARBA" id="ARBA00047833"/>
    </source>
</evidence>
<dbReference type="STRING" id="331113.SNE_A17200"/>
<evidence type="ECO:0000256" key="5">
    <source>
        <dbReference type="ARBA" id="ARBA00022598"/>
    </source>
</evidence>
<evidence type="ECO:0000256" key="6">
    <source>
        <dbReference type="ARBA" id="ARBA00022618"/>
    </source>
</evidence>
<dbReference type="GO" id="GO:0009252">
    <property type="term" value="P:peptidoglycan biosynthetic process"/>
    <property type="evidence" value="ECO:0007669"/>
    <property type="project" value="UniProtKB-UniRule"/>
</dbReference>
<dbReference type="GO" id="GO:0005737">
    <property type="term" value="C:cytoplasm"/>
    <property type="evidence" value="ECO:0007669"/>
    <property type="project" value="UniProtKB-SubCell"/>
</dbReference>
<dbReference type="InterPro" id="IPR036565">
    <property type="entry name" value="Mur-like_cat_sf"/>
</dbReference>
<dbReference type="eggNOG" id="COG0773">
    <property type="taxonomic scope" value="Bacteria"/>
</dbReference>
<evidence type="ECO:0000256" key="7">
    <source>
        <dbReference type="ARBA" id="ARBA00022741"/>
    </source>
</evidence>
<dbReference type="GO" id="GO:0005524">
    <property type="term" value="F:ATP binding"/>
    <property type="evidence" value="ECO:0007669"/>
    <property type="project" value="UniProtKB-UniRule"/>
</dbReference>
<name>F8L9Q6_SIMNZ</name>
<dbReference type="UniPathway" id="UPA00219"/>
<dbReference type="InterPro" id="IPR050061">
    <property type="entry name" value="MurCDEF_pg_biosynth"/>
</dbReference>
<dbReference type="EC" id="6.3.2.8" evidence="3 14"/>
<dbReference type="SUPFAM" id="SSF53623">
    <property type="entry name" value="MurD-like peptide ligases, catalytic domain"/>
    <property type="match status" value="1"/>
</dbReference>
<feature type="domain" description="Mur ligase C-terminal" evidence="16">
    <location>
        <begin position="296"/>
        <end position="392"/>
    </location>
</feature>
<comment type="subcellular location">
    <subcellularLocation>
        <location evidence="1 14">Cytoplasm</location>
    </subcellularLocation>
</comment>
<comment type="function">
    <text evidence="14">Cell wall formation.</text>
</comment>
<keyword evidence="6 14" id="KW-0132">Cell division</keyword>
<feature type="domain" description="Mur ligase N-terminal catalytic" evidence="15">
    <location>
        <begin position="5"/>
        <end position="97"/>
    </location>
</feature>
<dbReference type="GO" id="GO:0051301">
    <property type="term" value="P:cell division"/>
    <property type="evidence" value="ECO:0007669"/>
    <property type="project" value="UniProtKB-KW"/>
</dbReference>
<gene>
    <name evidence="18" type="primary">ddl</name>
    <name evidence="14 18" type="synonym">murC</name>
    <name evidence="18" type="ordered locus">SNE_A17200</name>
</gene>
<dbReference type="EMBL" id="FR872582">
    <property type="protein sequence ID" value="CCB89597.1"/>
    <property type="molecule type" value="Genomic_DNA"/>
</dbReference>
<dbReference type="Pfam" id="PF01225">
    <property type="entry name" value="Mur_ligase"/>
    <property type="match status" value="1"/>
</dbReference>
<dbReference type="InterPro" id="IPR036615">
    <property type="entry name" value="Mur_ligase_C_dom_sf"/>
</dbReference>
<keyword evidence="10 14" id="KW-0573">Peptidoglycan synthesis</keyword>
<evidence type="ECO:0000256" key="9">
    <source>
        <dbReference type="ARBA" id="ARBA00022960"/>
    </source>
</evidence>
<keyword evidence="11 14" id="KW-0131">Cell cycle</keyword>
<dbReference type="HOGENOM" id="CLU_028104_2_1_0"/>
<dbReference type="Gene3D" id="3.40.1190.10">
    <property type="entry name" value="Mur-like, catalytic domain"/>
    <property type="match status" value="1"/>
</dbReference>
<dbReference type="PANTHER" id="PTHR43445:SF3">
    <property type="entry name" value="UDP-N-ACETYLMURAMATE--L-ALANINE LIGASE"/>
    <property type="match status" value="1"/>
</dbReference>
<feature type="binding site" evidence="14">
    <location>
        <begin position="104"/>
        <end position="110"/>
    </location>
    <ligand>
        <name>ATP</name>
        <dbReference type="ChEBI" id="CHEBI:30616"/>
    </ligand>
</feature>
<keyword evidence="12 14" id="KW-0961">Cell wall biogenesis/degradation</keyword>
<dbReference type="InterPro" id="IPR005758">
    <property type="entry name" value="UDP-N-AcMur_Ala_ligase_MurC"/>
</dbReference>
<dbReference type="GO" id="GO:0008360">
    <property type="term" value="P:regulation of cell shape"/>
    <property type="evidence" value="ECO:0007669"/>
    <property type="project" value="UniProtKB-KW"/>
</dbReference>
<comment type="catalytic activity">
    <reaction evidence="13 14">
        <text>UDP-N-acetyl-alpha-D-muramate + L-alanine + ATP = UDP-N-acetyl-alpha-D-muramoyl-L-alanine + ADP + phosphate + H(+)</text>
        <dbReference type="Rhea" id="RHEA:23372"/>
        <dbReference type="ChEBI" id="CHEBI:15378"/>
        <dbReference type="ChEBI" id="CHEBI:30616"/>
        <dbReference type="ChEBI" id="CHEBI:43474"/>
        <dbReference type="ChEBI" id="CHEBI:57972"/>
        <dbReference type="ChEBI" id="CHEBI:70757"/>
        <dbReference type="ChEBI" id="CHEBI:83898"/>
        <dbReference type="ChEBI" id="CHEBI:456216"/>
        <dbReference type="EC" id="6.3.2.8"/>
    </reaction>
</comment>
<evidence type="ECO:0000256" key="3">
    <source>
        <dbReference type="ARBA" id="ARBA00012211"/>
    </source>
</evidence>
<dbReference type="SUPFAM" id="SSF53244">
    <property type="entry name" value="MurD-like peptide ligases, peptide-binding domain"/>
    <property type="match status" value="1"/>
</dbReference>
<keyword evidence="19" id="KW-1185">Reference proteome</keyword>
<evidence type="ECO:0000256" key="4">
    <source>
        <dbReference type="ARBA" id="ARBA00022490"/>
    </source>
</evidence>
<evidence type="ECO:0000256" key="1">
    <source>
        <dbReference type="ARBA" id="ARBA00004496"/>
    </source>
</evidence>
<dbReference type="KEGG" id="sng:SNE_A17200"/>
<feature type="domain" description="Mur ligase central" evidence="17">
    <location>
        <begin position="102"/>
        <end position="274"/>
    </location>
</feature>
<dbReference type="InterPro" id="IPR000713">
    <property type="entry name" value="Mur_ligase_N"/>
</dbReference>
<evidence type="ECO:0000256" key="11">
    <source>
        <dbReference type="ARBA" id="ARBA00023306"/>
    </source>
</evidence>
<keyword evidence="9 14" id="KW-0133">Cell shape</keyword>
<evidence type="ECO:0000259" key="15">
    <source>
        <dbReference type="Pfam" id="PF01225"/>
    </source>
</evidence>
<dbReference type="InterPro" id="IPR004101">
    <property type="entry name" value="Mur_ligase_C"/>
</dbReference>
<dbReference type="HAMAP" id="MF_00046">
    <property type="entry name" value="MurC"/>
    <property type="match status" value="1"/>
</dbReference>
<dbReference type="AlphaFoldDB" id="F8L9Q6"/>